<evidence type="ECO:0000313" key="2">
    <source>
        <dbReference type="Proteomes" id="UP000000812"/>
    </source>
</evidence>
<dbReference type="AlphaFoldDB" id="Q9PE20"/>
<dbReference type="KEGG" id="xfa:XF_1208"/>
<sequence length="49" mass="5735">MIVFLFCLEMLFVKRHFRFLSVVHLLCWWSQALVGCFAMTPKGSDIEPS</sequence>
<proteinExistence type="predicted"/>
<reference evidence="1 2" key="1">
    <citation type="journal article" date="2000" name="Nature">
        <title>The genome sequence of the plant pathogen Xylella fastidiosa.</title>
        <authorList>
            <person name="Simpson A.J."/>
            <person name="Reinach F.C."/>
            <person name="Arruda P."/>
            <person name="Abreu F.A."/>
            <person name="Acencio M."/>
            <person name="Alvarenga R."/>
            <person name="Alves L.M."/>
            <person name="Araya J.E."/>
            <person name="Baia G.S."/>
            <person name="Baptista C.S."/>
            <person name="Barros M.H."/>
            <person name="Bonaccorsi E.D."/>
            <person name="Bordin S."/>
            <person name="Bove J.M."/>
            <person name="Briones M.R."/>
            <person name="Bueno M.R."/>
            <person name="Camargo A.A."/>
            <person name="Camargo L.E."/>
            <person name="Carraro D.M."/>
            <person name="Carrer H."/>
            <person name="Colauto N.B."/>
            <person name="Colombo C."/>
            <person name="Costa F.F."/>
            <person name="Costa M.C."/>
            <person name="Costa-Neto C.M."/>
            <person name="Coutinho L.L."/>
            <person name="Cristofani M."/>
            <person name="Dias-Neto E."/>
            <person name="Docena C."/>
            <person name="El-Dorry H."/>
            <person name="Facincani A.P."/>
            <person name="Ferreira A.J."/>
            <person name="Ferreira V.C."/>
            <person name="Ferro J.A."/>
            <person name="Fraga J.S."/>
            <person name="Franca S.C."/>
            <person name="Franco M.C."/>
            <person name="Frohme M."/>
            <person name="Furlan L.R."/>
            <person name="Garnier M."/>
            <person name="Goldman G.H."/>
            <person name="Goldman M.H."/>
            <person name="Gomes S.L."/>
            <person name="Gruber A."/>
            <person name="Ho P.L."/>
            <person name="Hoheisel J.D."/>
            <person name="Junqueira M.L."/>
            <person name="Kemper E.L."/>
            <person name="Kitajima J.P."/>
            <person name="Krieger J.E."/>
            <person name="Kuramae E.E."/>
            <person name="Laigret F."/>
            <person name="Lambais M.R."/>
            <person name="Leite L.C."/>
            <person name="Lemos E.G."/>
            <person name="Lemos M.V."/>
            <person name="Lopes S.A."/>
            <person name="Lopes C.R."/>
            <person name="Machado J.A."/>
            <person name="Machado M.A."/>
            <person name="Madeira A.M."/>
            <person name="Madeira H.M."/>
            <person name="Marino C.L."/>
            <person name="Marques M.V."/>
            <person name="Martins E.A."/>
            <person name="Martins E.M."/>
            <person name="Matsukuma A.Y."/>
            <person name="Menck C.F."/>
            <person name="Miracca E.C."/>
            <person name="Miyaki C.Y."/>
            <person name="Monteriro-Vitorello C.B."/>
            <person name="Moon D.H."/>
            <person name="Nagai M.A."/>
            <person name="Nascimento A.L."/>
            <person name="Netto L.E."/>
            <person name="Nhani A.Jr."/>
            <person name="Nobrega F.G."/>
            <person name="Nunes L.R."/>
            <person name="Oliveira M.A."/>
            <person name="de Oliveira M.C."/>
            <person name="de Oliveira R.C."/>
            <person name="Palmieri D.A."/>
            <person name="Paris A."/>
            <person name="Peixoto B.R."/>
            <person name="Pereira G.A."/>
            <person name="Pereira H.A.Jr."/>
            <person name="Pesquero J.B."/>
            <person name="Quaggio R.B."/>
            <person name="Roberto P.G."/>
            <person name="Rodrigues V."/>
            <person name="de M Rosa A.J."/>
            <person name="de Rosa V.E.Jr."/>
            <person name="de Sa R.G."/>
            <person name="Santelli R.V."/>
            <person name="Sawasaki H.E."/>
            <person name="da Silva A.C."/>
            <person name="da Silva A.M."/>
            <person name="da Silva F.R."/>
            <person name="da Silva W.A.Jr."/>
            <person name="da Silveira J.F."/>
            <person name="Silvestri M.L."/>
            <person name="Siqueira W.J."/>
            <person name="de Souza A.A."/>
            <person name="de Souza A.P."/>
            <person name="Terenzi M.F."/>
            <person name="Truffi D."/>
            <person name="Tsai S.M."/>
            <person name="Tsuhako M.H."/>
            <person name="Vallada H."/>
            <person name="Van Sluys M.A."/>
            <person name="Verjovski-Almeida S."/>
            <person name="Vettore A.L."/>
            <person name="Zago M.A."/>
            <person name="Zatz M."/>
            <person name="Meidanis J."/>
            <person name="Setubal J.C."/>
        </authorList>
    </citation>
    <scope>NUCLEOTIDE SEQUENCE [LARGE SCALE GENOMIC DNA]</scope>
    <source>
        <strain evidence="1 2">9a5c</strain>
    </source>
</reference>
<organism evidence="1 2">
    <name type="scientific">Xylella fastidiosa (strain 9a5c)</name>
    <dbReference type="NCBI Taxonomy" id="160492"/>
    <lineage>
        <taxon>Bacteria</taxon>
        <taxon>Pseudomonadati</taxon>
        <taxon>Pseudomonadota</taxon>
        <taxon>Gammaproteobacteria</taxon>
        <taxon>Lysobacterales</taxon>
        <taxon>Lysobacteraceae</taxon>
        <taxon>Xylella</taxon>
    </lineage>
</organism>
<name>Q9PE20_XYLFA</name>
<dbReference type="EMBL" id="AE003849">
    <property type="protein sequence ID" value="AAF84018.1"/>
    <property type="molecule type" value="Genomic_DNA"/>
</dbReference>
<gene>
    <name evidence="1" type="ordered locus">XF_1208</name>
</gene>
<evidence type="ECO:0000313" key="1">
    <source>
        <dbReference type="EMBL" id="AAF84018.1"/>
    </source>
</evidence>
<dbReference type="PIR" id="G82711">
    <property type="entry name" value="G82711"/>
</dbReference>
<protein>
    <submittedName>
        <fullName evidence="1">Uncharacterized protein</fullName>
    </submittedName>
</protein>
<dbReference type="STRING" id="160492.XF_1208"/>
<dbReference type="HOGENOM" id="CLU_3142413_0_0_6"/>
<dbReference type="Proteomes" id="UP000000812">
    <property type="component" value="Chromosome"/>
</dbReference>
<accession>Q9PE20</accession>